<comment type="caution">
    <text evidence="1">The sequence shown here is derived from an EMBL/GenBank/DDBJ whole genome shotgun (WGS) entry which is preliminary data.</text>
</comment>
<organism evidence="1 2">
    <name type="scientific">Paraburkholderia metrosideri</name>
    <dbReference type="NCBI Taxonomy" id="580937"/>
    <lineage>
        <taxon>Bacteria</taxon>
        <taxon>Pseudomonadati</taxon>
        <taxon>Pseudomonadota</taxon>
        <taxon>Betaproteobacteria</taxon>
        <taxon>Burkholderiales</taxon>
        <taxon>Burkholderiaceae</taxon>
        <taxon>Paraburkholderia</taxon>
    </lineage>
</organism>
<dbReference type="RefSeq" id="WP_201643510.1">
    <property type="nucleotide sequence ID" value="NZ_CAJHCP010000007.1"/>
</dbReference>
<evidence type="ECO:0000313" key="2">
    <source>
        <dbReference type="Proteomes" id="UP000598032"/>
    </source>
</evidence>
<sequence>MIELIRDTILPGDTELGMPPASSVDFELYQIRHGISGPVDKFVELVADVARKKFNKEFEQLDESQRLVAINGCKVVDVRLFSTFITHALRAYYTDRRVLYRLSVGAIPPFPAGNELGVDDWTILEPVYERGPIYRDDGSA</sequence>
<name>A0ABM8NRP1_9BURK</name>
<keyword evidence="2" id="KW-1185">Reference proteome</keyword>
<dbReference type="EMBL" id="CAJHCP010000007">
    <property type="protein sequence ID" value="CAD6540296.1"/>
    <property type="molecule type" value="Genomic_DNA"/>
</dbReference>
<protein>
    <submittedName>
        <fullName evidence="1">Uncharacterized protein</fullName>
    </submittedName>
</protein>
<proteinExistence type="predicted"/>
<dbReference type="Proteomes" id="UP000598032">
    <property type="component" value="Unassembled WGS sequence"/>
</dbReference>
<accession>A0ABM8NRP1</accession>
<gene>
    <name evidence="1" type="ORF">LMG28140_03483</name>
</gene>
<evidence type="ECO:0000313" key="1">
    <source>
        <dbReference type="EMBL" id="CAD6540296.1"/>
    </source>
</evidence>
<reference evidence="1 2" key="1">
    <citation type="submission" date="2020-10" db="EMBL/GenBank/DDBJ databases">
        <authorList>
            <person name="Peeters C."/>
        </authorList>
    </citation>
    <scope>NUCLEOTIDE SEQUENCE [LARGE SCALE GENOMIC DNA]</scope>
    <source>
        <strain evidence="1 2">LMG 28140</strain>
    </source>
</reference>